<evidence type="ECO:0000313" key="9">
    <source>
        <dbReference type="EMBL" id="SNR17308.1"/>
    </source>
</evidence>
<organism evidence="9 10">
    <name type="scientific">Tenacibaculum jejuense</name>
    <dbReference type="NCBI Taxonomy" id="584609"/>
    <lineage>
        <taxon>Bacteria</taxon>
        <taxon>Pseudomonadati</taxon>
        <taxon>Bacteroidota</taxon>
        <taxon>Flavobacteriia</taxon>
        <taxon>Flavobacteriales</taxon>
        <taxon>Flavobacteriaceae</taxon>
        <taxon>Tenacibaculum</taxon>
    </lineage>
</organism>
<sequence>MKKAFFLFAILISYVGFSQILDPVKWKTKTEKISDNEYYLISTATIDGGWHLYAQDIPKGGPRPTIFSFTPNDSYELIGKTSEEEGITEDDKVFKMQIKYFANKATFKQKIRLLKEDAKIEANVQFMVCNDTRCLPPRSEDLTFFTSEKSKASAVKKVAKVADLSDDEANGMLYGLSSSDIREPSVDLNTLGTTNNNTSIEKKNDNASLWSIFGLGFLGGLLALLTPCVFPMIPLTVSFFTKKDSSKGSGISKALLYGFFILAVYLLLSIPFHLLDSINPDILNEISTNVWLNVIFFIVFVFFAGSFFGFYELTLPSSWTNKTTEGENSGGIIGVFFMALTLAIVSFSCTGPILGSLLAGSLSSDGGAWQLTSGMAGFGVALGLPFTLFAMFPNMLKSLPKSGGWMTTVKVVLGFLELALAFKFLSNADLVAHWNILKIEPFLILWILIFAGLALYLFGLIKFPHDSPLQKIGFSRITFGILVAAFTVYLASGFMVNKETKTFSSLSLLSGLAPPVGYSYIYPNKCPNNLTCFKDLKEGLAYAKKTNKPIMLDFTGYACVNCRKMEEHVWPTEKIDNVLRNDYVLISLYVDDKKELPKEEQIVVNRVNGGTRQLFNYGHKWSHFQTVFFKTNTQPYYVLLSSDGKQILNTPVGYTPNEDEYLNWLQDGKEKSKNTLNNLFNQVEFN</sequence>
<dbReference type="RefSeq" id="WP_095074411.1">
    <property type="nucleotide sequence ID" value="NZ_LT899436.1"/>
</dbReference>
<dbReference type="GO" id="GO:0047134">
    <property type="term" value="F:protein-disulfide reductase [NAD(P)H] activity"/>
    <property type="evidence" value="ECO:0007669"/>
    <property type="project" value="UniProtKB-EC"/>
</dbReference>
<name>A0A238UFF2_9FLAO</name>
<feature type="transmembrane region" description="Helical" evidence="6">
    <location>
        <begin position="290"/>
        <end position="311"/>
    </location>
</feature>
<accession>A0A238UFF2</accession>
<dbReference type="AlphaFoldDB" id="A0A238UFF2"/>
<gene>
    <name evidence="9" type="ORF">TJEJU_3666</name>
</gene>
<dbReference type="InterPro" id="IPR003834">
    <property type="entry name" value="Cyt_c_assmbl_TM_dom"/>
</dbReference>
<dbReference type="Gene3D" id="3.40.30.10">
    <property type="entry name" value="Glutaredoxin"/>
    <property type="match status" value="1"/>
</dbReference>
<keyword evidence="3" id="KW-0201">Cytochrome c-type biogenesis</keyword>
<proteinExistence type="predicted"/>
<keyword evidence="9" id="KW-0560">Oxidoreductase</keyword>
<comment type="subcellular location">
    <subcellularLocation>
        <location evidence="1">Membrane</location>
        <topology evidence="1">Multi-pass membrane protein</topology>
    </subcellularLocation>
</comment>
<evidence type="ECO:0000259" key="7">
    <source>
        <dbReference type="Pfam" id="PF02683"/>
    </source>
</evidence>
<keyword evidence="2 6" id="KW-0812">Transmembrane</keyword>
<evidence type="ECO:0000259" key="8">
    <source>
        <dbReference type="Pfam" id="PF11412"/>
    </source>
</evidence>
<feature type="transmembrane region" description="Helical" evidence="6">
    <location>
        <begin position="332"/>
        <end position="354"/>
    </location>
</feature>
<protein>
    <submittedName>
        <fullName evidence="9">Protein-disulfide reductase</fullName>
        <ecNumber evidence="9">1.8.1.8</ecNumber>
    </submittedName>
</protein>
<feature type="transmembrane region" description="Helical" evidence="6">
    <location>
        <begin position="442"/>
        <end position="461"/>
    </location>
</feature>
<feature type="transmembrane region" description="Helical" evidence="6">
    <location>
        <begin position="404"/>
        <end position="422"/>
    </location>
</feature>
<dbReference type="SUPFAM" id="SSF52833">
    <property type="entry name" value="Thioredoxin-like"/>
    <property type="match status" value="1"/>
</dbReference>
<evidence type="ECO:0000256" key="6">
    <source>
        <dbReference type="SAM" id="Phobius"/>
    </source>
</evidence>
<evidence type="ECO:0000256" key="4">
    <source>
        <dbReference type="ARBA" id="ARBA00022989"/>
    </source>
</evidence>
<evidence type="ECO:0000256" key="2">
    <source>
        <dbReference type="ARBA" id="ARBA00022692"/>
    </source>
</evidence>
<reference evidence="9 10" key="1">
    <citation type="submission" date="2017-07" db="EMBL/GenBank/DDBJ databases">
        <authorList>
            <person name="Sun Z.S."/>
            <person name="Albrecht U."/>
            <person name="Echele G."/>
            <person name="Lee C.C."/>
        </authorList>
    </citation>
    <scope>NUCLEOTIDE SEQUENCE [LARGE SCALE GENOMIC DNA]</scope>
    <source>
        <strain evidence="10">type strain: KCTC 22618</strain>
    </source>
</reference>
<evidence type="ECO:0000256" key="1">
    <source>
        <dbReference type="ARBA" id="ARBA00004141"/>
    </source>
</evidence>
<evidence type="ECO:0000256" key="3">
    <source>
        <dbReference type="ARBA" id="ARBA00022748"/>
    </source>
</evidence>
<feature type="transmembrane region" description="Helical" evidence="6">
    <location>
        <begin position="473"/>
        <end position="496"/>
    </location>
</feature>
<evidence type="ECO:0000313" key="10">
    <source>
        <dbReference type="Proteomes" id="UP000215214"/>
    </source>
</evidence>
<dbReference type="Pfam" id="PF02683">
    <property type="entry name" value="DsbD_TM"/>
    <property type="match status" value="1"/>
</dbReference>
<dbReference type="InterPro" id="IPR028250">
    <property type="entry name" value="DsbDN"/>
</dbReference>
<dbReference type="GO" id="GO:0016020">
    <property type="term" value="C:membrane"/>
    <property type="evidence" value="ECO:0007669"/>
    <property type="project" value="UniProtKB-SubCell"/>
</dbReference>
<dbReference type="EC" id="1.8.1.8" evidence="9"/>
<dbReference type="InterPro" id="IPR036929">
    <property type="entry name" value="DsbDN_sf"/>
</dbReference>
<feature type="domain" description="Cytochrome C biogenesis protein transmembrane" evidence="7">
    <location>
        <begin position="211"/>
        <end position="426"/>
    </location>
</feature>
<dbReference type="OrthoDB" id="9811036at2"/>
<feature type="transmembrane region" description="Helical" evidence="6">
    <location>
        <begin position="209"/>
        <end position="233"/>
    </location>
</feature>
<dbReference type="GO" id="GO:0017004">
    <property type="term" value="P:cytochrome complex assembly"/>
    <property type="evidence" value="ECO:0007669"/>
    <property type="project" value="UniProtKB-KW"/>
</dbReference>
<dbReference type="KEGG" id="tje:TJEJU_3666"/>
<evidence type="ECO:0000256" key="5">
    <source>
        <dbReference type="ARBA" id="ARBA00023136"/>
    </source>
</evidence>
<dbReference type="Gene3D" id="2.60.40.1250">
    <property type="entry name" value="Thiol:disulfide interchange protein DsbD, N-terminal domain"/>
    <property type="match status" value="1"/>
</dbReference>
<dbReference type="EMBL" id="LT899436">
    <property type="protein sequence ID" value="SNR17308.1"/>
    <property type="molecule type" value="Genomic_DNA"/>
</dbReference>
<dbReference type="Pfam" id="PF11412">
    <property type="entry name" value="DsbD_N"/>
    <property type="match status" value="1"/>
</dbReference>
<feature type="transmembrane region" description="Helical" evidence="6">
    <location>
        <begin position="374"/>
        <end position="392"/>
    </location>
</feature>
<dbReference type="Pfam" id="PF13899">
    <property type="entry name" value="Thioredoxin_7"/>
    <property type="match status" value="1"/>
</dbReference>
<dbReference type="PANTHER" id="PTHR32234:SF0">
    <property type="entry name" value="THIOL:DISULFIDE INTERCHANGE PROTEIN DSBD"/>
    <property type="match status" value="1"/>
</dbReference>
<feature type="domain" description="Thiol:disulfide interchange protein DsbD N-terminal" evidence="8">
    <location>
        <begin position="36"/>
        <end position="142"/>
    </location>
</feature>
<keyword evidence="10" id="KW-1185">Reference proteome</keyword>
<keyword evidence="4 6" id="KW-1133">Transmembrane helix</keyword>
<dbReference type="PANTHER" id="PTHR32234">
    <property type="entry name" value="THIOL:DISULFIDE INTERCHANGE PROTEIN DSBD"/>
    <property type="match status" value="1"/>
</dbReference>
<keyword evidence="5 6" id="KW-0472">Membrane</keyword>
<dbReference type="Proteomes" id="UP000215214">
    <property type="component" value="Chromosome TJEJU"/>
</dbReference>
<dbReference type="InterPro" id="IPR036249">
    <property type="entry name" value="Thioredoxin-like_sf"/>
</dbReference>
<feature type="transmembrane region" description="Helical" evidence="6">
    <location>
        <begin position="254"/>
        <end position="275"/>
    </location>
</feature>
<dbReference type="GO" id="GO:0045454">
    <property type="term" value="P:cell redox homeostasis"/>
    <property type="evidence" value="ECO:0007669"/>
    <property type="project" value="TreeGrafter"/>
</dbReference>